<keyword evidence="1" id="KW-0677">Repeat</keyword>
<accession>A0ABM3FQM0</accession>
<dbReference type="Gene3D" id="1.25.40.10">
    <property type="entry name" value="Tetratricopeptide repeat domain"/>
    <property type="match status" value="2"/>
</dbReference>
<dbReference type="PANTHER" id="PTHR44314:SF1">
    <property type="entry name" value="CILIA- AND FLAGELLA-ASSOCIATED PROTEIN 70"/>
    <property type="match status" value="1"/>
</dbReference>
<dbReference type="GeneID" id="107227112"/>
<dbReference type="InterPro" id="IPR011990">
    <property type="entry name" value="TPR-like_helical_dom_sf"/>
</dbReference>
<evidence type="ECO:0000256" key="3">
    <source>
        <dbReference type="SAM" id="MobiDB-lite"/>
    </source>
</evidence>
<dbReference type="SUPFAM" id="SSF48452">
    <property type="entry name" value="TPR-like"/>
    <property type="match status" value="1"/>
</dbReference>
<dbReference type="RefSeq" id="XP_046590298.1">
    <property type="nucleotide sequence ID" value="XM_046734342.1"/>
</dbReference>
<evidence type="ECO:0000313" key="4">
    <source>
        <dbReference type="Proteomes" id="UP000829291"/>
    </source>
</evidence>
<keyword evidence="4" id="KW-1185">Reference proteome</keyword>
<reference evidence="5" key="1">
    <citation type="submission" date="2025-08" db="UniProtKB">
        <authorList>
            <consortium name="RefSeq"/>
        </authorList>
    </citation>
    <scope>IDENTIFICATION</scope>
    <source>
        <tissue evidence="5">Thorax and Abdomen</tissue>
    </source>
</reference>
<feature type="region of interest" description="Disordered" evidence="3">
    <location>
        <begin position="1"/>
        <end position="34"/>
    </location>
</feature>
<dbReference type="PANTHER" id="PTHR44314">
    <property type="entry name" value="CILIA- AND FLAGELLA-ASSOCIATED PROTEIN 70"/>
    <property type="match status" value="1"/>
</dbReference>
<dbReference type="InterPro" id="IPR019734">
    <property type="entry name" value="TPR_rpt"/>
</dbReference>
<evidence type="ECO:0000256" key="1">
    <source>
        <dbReference type="ARBA" id="ARBA00022737"/>
    </source>
</evidence>
<dbReference type="SMART" id="SM00028">
    <property type="entry name" value="TPR"/>
    <property type="match status" value="4"/>
</dbReference>
<sequence>MTKGKAGSKNEIEKENLAEPAQANTSALSPEESDIQKSIEITINSIENLSTVNMVGGEGIEVLIKVQHNDNMLGESPLLKLDQIEEDSVINIDYNTLFTIVINKESSTQTAVSTPILITALTNCNSSNNATMNTIDASGDASSKDKAKRSSALKLKNSKGNHESVILGICNFDLIPLFLGEESLTEKLILEVPSLNASEAIISWSSLPRLTVSARLLDKNIFPPEMNINFLTITVESIYNLPSSFTEDMDYKASTVVYASSEVPDDITFDSGVRMSVPDTEKVKCWESLAHLEGHAKFAKYKLNSDVTRNELKNDLDLKLSETVARVQWNSMRRSLLLHSGSEEMLSAIKRAMWTFLTSSILATGVHKSVFVKYIPKESIKEKDLKRRKSSTKDSSLPMTAGVSTETEYVPSFPVMSENASNSVQFLSNIYSIDKMVHSCILPPIPCTSDLAEEQYSNCIRKLVDTLCEAYQDFIQNHMIPSASQQRSHKISSSVEIFGSNEGSNSGKKFGDDINVGSGDQKDCKYSYIKDDIACFVQYLHDTGSYLTVRSTLKSKIIMLLDQKFKIEMYMLGKKECQNFVATTYIYLVEQMHRTLNIVVEGQNARDLLNGNPIANASFFAEESCAFESTDDARTEYLNIIEKDKKNPDSWVEYAVYLLRIKDIDRATECCREAIVLDKKHKIALLLYGVILCHKEQYCDAEVFLQTVTKIYPRFPEGWAILHLFYLRTEYFLGADVTIQVALKCMKDKDLDSISTHFLNRDPLVWTALNYPKNRIYLVTAVLLLKMFCLDFAGIALSQELLEMGRTRYFLYFMATQHYMEDRYDDAICHLQELVSLHGMEYSVASLMGHCHLKVGNFDQAMYCYEFANCSFDRPEDLHLAQLRLGYLYLDTDKYEAARKLFLVVCKNSPTCRSWLGVGIASYYLNDMKNAEKSLTEANNLSMHNAEVWGYLCLVNMSLQRYDEFLQCYRQVLKNNLSNVRVWTMIKDLMDSLDYVTPMLTIDSKESFMHESPEFEGGQDCHEPDDN</sequence>
<evidence type="ECO:0000256" key="2">
    <source>
        <dbReference type="ARBA" id="ARBA00022803"/>
    </source>
</evidence>
<feature type="compositionally biased region" description="Basic and acidic residues" evidence="3">
    <location>
        <begin position="8"/>
        <end position="17"/>
    </location>
</feature>
<proteinExistence type="predicted"/>
<gene>
    <name evidence="5" type="primary">LOC107227112</name>
</gene>
<evidence type="ECO:0000313" key="5">
    <source>
        <dbReference type="RefSeq" id="XP_046590298.1"/>
    </source>
</evidence>
<name>A0ABM3FQM0_NEOLC</name>
<organism evidence="4 5">
    <name type="scientific">Neodiprion lecontei</name>
    <name type="common">Redheaded pine sawfly</name>
    <dbReference type="NCBI Taxonomy" id="441921"/>
    <lineage>
        <taxon>Eukaryota</taxon>
        <taxon>Metazoa</taxon>
        <taxon>Ecdysozoa</taxon>
        <taxon>Arthropoda</taxon>
        <taxon>Hexapoda</taxon>
        <taxon>Insecta</taxon>
        <taxon>Pterygota</taxon>
        <taxon>Neoptera</taxon>
        <taxon>Endopterygota</taxon>
        <taxon>Hymenoptera</taxon>
        <taxon>Tenthredinoidea</taxon>
        <taxon>Diprionidae</taxon>
        <taxon>Diprioninae</taxon>
        <taxon>Neodiprion</taxon>
    </lineage>
</organism>
<protein>
    <submittedName>
        <fullName evidence="5">Uncharacterized protein LOC107227112</fullName>
    </submittedName>
</protein>
<keyword evidence="2" id="KW-0802">TPR repeat</keyword>
<dbReference type="Proteomes" id="UP000829291">
    <property type="component" value="Chromosome 3"/>
</dbReference>
<dbReference type="InterPro" id="IPR052628">
    <property type="entry name" value="CFAP70"/>
</dbReference>